<comment type="subcellular location">
    <subcellularLocation>
        <location evidence="1">Membrane</location>
        <topology evidence="1">Multi-pass membrane protein</topology>
    </subcellularLocation>
</comment>
<feature type="transmembrane region" description="Helical" evidence="9">
    <location>
        <begin position="175"/>
        <end position="204"/>
    </location>
</feature>
<evidence type="ECO:0000256" key="7">
    <source>
        <dbReference type="ARBA" id="ARBA00023136"/>
    </source>
</evidence>
<dbReference type="GO" id="GO:0016020">
    <property type="term" value="C:membrane"/>
    <property type="evidence" value="ECO:0007669"/>
    <property type="project" value="UniProtKB-SubCell"/>
</dbReference>
<evidence type="ECO:0000256" key="3">
    <source>
        <dbReference type="ARBA" id="ARBA00022723"/>
    </source>
</evidence>
<dbReference type="InterPro" id="IPR011016">
    <property type="entry name" value="Znf_RING-CH"/>
</dbReference>
<keyword evidence="12" id="KW-1185">Reference proteome</keyword>
<feature type="compositionally biased region" description="Low complexity" evidence="8">
    <location>
        <begin position="12"/>
        <end position="25"/>
    </location>
</feature>
<evidence type="ECO:0000256" key="5">
    <source>
        <dbReference type="ARBA" id="ARBA00022833"/>
    </source>
</evidence>
<feature type="compositionally biased region" description="Low complexity" evidence="8">
    <location>
        <begin position="359"/>
        <end position="375"/>
    </location>
</feature>
<evidence type="ECO:0000256" key="6">
    <source>
        <dbReference type="ARBA" id="ARBA00022989"/>
    </source>
</evidence>
<keyword evidence="2 9" id="KW-0812">Transmembrane</keyword>
<evidence type="ECO:0000256" key="2">
    <source>
        <dbReference type="ARBA" id="ARBA00022692"/>
    </source>
</evidence>
<evidence type="ECO:0000256" key="4">
    <source>
        <dbReference type="ARBA" id="ARBA00022771"/>
    </source>
</evidence>
<feature type="region of interest" description="Disordered" evidence="8">
    <location>
        <begin position="1"/>
        <end position="84"/>
    </location>
</feature>
<dbReference type="InterPro" id="IPR013083">
    <property type="entry name" value="Znf_RING/FYVE/PHD"/>
</dbReference>
<protein>
    <recommendedName>
        <fullName evidence="10">RING-CH-type domain-containing protein</fullName>
    </recommendedName>
</protein>
<dbReference type="Gene3D" id="3.30.40.10">
    <property type="entry name" value="Zinc/RING finger domain, C3HC4 (zinc finger)"/>
    <property type="match status" value="1"/>
</dbReference>
<organism evidence="11 12">
    <name type="scientific">Cladonia borealis</name>
    <dbReference type="NCBI Taxonomy" id="184061"/>
    <lineage>
        <taxon>Eukaryota</taxon>
        <taxon>Fungi</taxon>
        <taxon>Dikarya</taxon>
        <taxon>Ascomycota</taxon>
        <taxon>Pezizomycotina</taxon>
        <taxon>Lecanoromycetes</taxon>
        <taxon>OSLEUM clade</taxon>
        <taxon>Lecanoromycetidae</taxon>
        <taxon>Lecanorales</taxon>
        <taxon>Lecanorineae</taxon>
        <taxon>Cladoniaceae</taxon>
        <taxon>Cladonia</taxon>
    </lineage>
</organism>
<evidence type="ECO:0000256" key="1">
    <source>
        <dbReference type="ARBA" id="ARBA00004141"/>
    </source>
</evidence>
<comment type="caution">
    <text evidence="11">The sequence shown here is derived from an EMBL/GenBank/DDBJ whole genome shotgun (WGS) entry which is preliminary data.</text>
</comment>
<dbReference type="Pfam" id="PF12906">
    <property type="entry name" value="RINGv"/>
    <property type="match status" value="1"/>
</dbReference>
<dbReference type="SUPFAM" id="SSF57850">
    <property type="entry name" value="RING/U-box"/>
    <property type="match status" value="1"/>
</dbReference>
<dbReference type="PROSITE" id="PS51292">
    <property type="entry name" value="ZF_RING_CH"/>
    <property type="match status" value="1"/>
</dbReference>
<feature type="domain" description="RING-CH-type" evidence="10">
    <location>
        <begin position="83"/>
        <end position="155"/>
    </location>
</feature>
<evidence type="ECO:0000256" key="9">
    <source>
        <dbReference type="SAM" id="Phobius"/>
    </source>
</evidence>
<name>A0AA39R1F9_9LECA</name>
<reference evidence="11" key="1">
    <citation type="submission" date="2023-03" db="EMBL/GenBank/DDBJ databases">
        <title>Complete genome of Cladonia borealis.</title>
        <authorList>
            <person name="Park H."/>
        </authorList>
    </citation>
    <scope>NUCLEOTIDE SEQUENCE</scope>
    <source>
        <strain evidence="11">ANT050790</strain>
    </source>
</reference>
<feature type="region of interest" description="Disordered" evidence="8">
    <location>
        <begin position="348"/>
        <end position="399"/>
    </location>
</feature>
<dbReference type="GO" id="GO:0008270">
    <property type="term" value="F:zinc ion binding"/>
    <property type="evidence" value="ECO:0007669"/>
    <property type="project" value="UniProtKB-KW"/>
</dbReference>
<keyword evidence="5" id="KW-0862">Zinc</keyword>
<keyword evidence="6 9" id="KW-1133">Transmembrane helix</keyword>
<evidence type="ECO:0000313" key="12">
    <source>
        <dbReference type="Proteomes" id="UP001166286"/>
    </source>
</evidence>
<gene>
    <name evidence="11" type="ORF">JMJ35_004143</name>
</gene>
<dbReference type="EMBL" id="JAFEKC020000008">
    <property type="protein sequence ID" value="KAK0513157.1"/>
    <property type="molecule type" value="Genomic_DNA"/>
</dbReference>
<evidence type="ECO:0000259" key="10">
    <source>
        <dbReference type="PROSITE" id="PS51292"/>
    </source>
</evidence>
<evidence type="ECO:0000256" key="8">
    <source>
        <dbReference type="SAM" id="MobiDB-lite"/>
    </source>
</evidence>
<feature type="compositionally biased region" description="Polar residues" evidence="8">
    <location>
        <begin position="30"/>
        <end position="73"/>
    </location>
</feature>
<dbReference type="AlphaFoldDB" id="A0AA39R1F9"/>
<feature type="region of interest" description="Disordered" evidence="8">
    <location>
        <begin position="300"/>
        <end position="333"/>
    </location>
</feature>
<evidence type="ECO:0000313" key="11">
    <source>
        <dbReference type="EMBL" id="KAK0513157.1"/>
    </source>
</evidence>
<keyword evidence="4" id="KW-0863">Zinc-finger</keyword>
<dbReference type="Proteomes" id="UP001166286">
    <property type="component" value="Unassembled WGS sequence"/>
</dbReference>
<dbReference type="SMART" id="SM00744">
    <property type="entry name" value="RINGv"/>
    <property type="match status" value="1"/>
</dbReference>
<sequence>MASRPAISTPLQRQQSSHQRASSPRAVEATASQKSRRSSIPQSATSEDSQTVFLNHPSSSESSPKPGNKQRQASPRPKPIRVSTSNEPRKCWICFSDETEDSPTSSEWRSPCPCALTAHEACILDWVAAEENANSTGPERKKIQCPQCKAPITIARPRSLIVEGVNAVERATGRLLLPFAMVTVLGTVITGCWMHGFSTVYLIFGPQDAERLLGMDSQMSMNSSWGMGLPLIPLTLCAARTTAADNLLPILPIFYFASNSPRRDGPLWPPSAAMTMATLPYLRAAYREFYKRVVAPKEKAWTKEVQPRAGEDGENAAQGQEQEEVRNGGGGDGVEFEVDFQLEVIEDREEEVEEPQRPQDPAAANPPAGNQGNADQPVEDDLRFEGPIPHHHNHNHGPAPRGVGVLQIEARKATQSIIGALIFPSISAAMGVLLKAVLPRTWTTPPSRWERYPAGFLQSRFGRSIAGGCLFIVLRDTILLYSKYRLAQDHKKRRVVDYKGDKRKHRHGRRRNAMTAWHEMTQAF</sequence>
<proteinExistence type="predicted"/>
<dbReference type="PANTHER" id="PTHR46283">
    <property type="entry name" value="E3 UBIQUITIN-PROTEIN LIGASE MARCH5"/>
    <property type="match status" value="1"/>
</dbReference>
<keyword evidence="3" id="KW-0479">Metal-binding</keyword>
<feature type="compositionally biased region" description="Basic and acidic residues" evidence="8">
    <location>
        <begin position="300"/>
        <end position="311"/>
    </location>
</feature>
<accession>A0AA39R1F9</accession>
<keyword evidence="7 9" id="KW-0472">Membrane</keyword>